<proteinExistence type="predicted"/>
<sequence length="415" mass="43180">MTPTNGAASNVAAPSRTTTTTTSAPRWTPDLCAIAGIGTSAYSKASGTSVTDLAAEAALAAIRDAGLEPGDIDGLIRSDYDEVSQVALADALGADDIAYWGQNGPGGSGPAAMVGQAVAAILSGQATTVLVYRALNGRSGRRLGKGVVADGGVGGASSYLELFSPYGMTSPGQFFAMLTRRHMEEYGLTSEALAEIAMVCRRRANANPAAQMYERTMGPDEYYDSRMIADPLRLFDFCLETDGAAALVVTTTERARDLAQPPALIRSVAQGTGQRVGPGQMYPVLMGEDLRTLTSRRVAQRLFERAGMSPSDVDVAQLYDCFTVTVYLQLADYGFCDLADASDFAVSGALDLGGKLPINTAGGQLSEAYIHGMNHIVEGVRQIRGTSTSQVPGAEVSLVTSAPPPGASALLLVAS</sequence>
<gene>
    <name evidence="4" type="ORF">ACFO7U_04960</name>
</gene>
<dbReference type="PANTHER" id="PTHR42870:SF1">
    <property type="entry name" value="NON-SPECIFIC LIPID-TRANSFER PROTEIN-LIKE 2"/>
    <property type="match status" value="1"/>
</dbReference>
<feature type="domain" description="Thiolase N-terminal" evidence="2">
    <location>
        <begin position="44"/>
        <end position="251"/>
    </location>
</feature>
<dbReference type="Pfam" id="PF22691">
    <property type="entry name" value="Thiolase_C_1"/>
    <property type="match status" value="1"/>
</dbReference>
<evidence type="ECO:0000313" key="5">
    <source>
        <dbReference type="Proteomes" id="UP001595836"/>
    </source>
</evidence>
<dbReference type="InterPro" id="IPR055140">
    <property type="entry name" value="Thiolase_C_2"/>
</dbReference>
<keyword evidence="5" id="KW-1185">Reference proteome</keyword>
<accession>A0ABV9PRQ9</accession>
<dbReference type="EMBL" id="JBHSHP010000012">
    <property type="protein sequence ID" value="MFC4754131.1"/>
    <property type="molecule type" value="Genomic_DNA"/>
</dbReference>
<dbReference type="RefSeq" id="WP_344987947.1">
    <property type="nucleotide sequence ID" value="NZ_BAABCD010000002.1"/>
</dbReference>
<feature type="domain" description="Thiolase C-terminal" evidence="3">
    <location>
        <begin position="288"/>
        <end position="402"/>
    </location>
</feature>
<feature type="compositionally biased region" description="Low complexity" evidence="1">
    <location>
        <begin position="12"/>
        <end position="25"/>
    </location>
</feature>
<dbReference type="CDD" id="cd00829">
    <property type="entry name" value="SCP-x_thiolase"/>
    <property type="match status" value="1"/>
</dbReference>
<dbReference type="InterPro" id="IPR020616">
    <property type="entry name" value="Thiolase_N"/>
</dbReference>
<dbReference type="PANTHER" id="PTHR42870">
    <property type="entry name" value="ACETYL-COA C-ACETYLTRANSFERASE"/>
    <property type="match status" value="1"/>
</dbReference>
<protein>
    <submittedName>
        <fullName evidence="4">Lipid-transfer protein</fullName>
    </submittedName>
</protein>
<dbReference type="InterPro" id="IPR016039">
    <property type="entry name" value="Thiolase-like"/>
</dbReference>
<dbReference type="Pfam" id="PF00108">
    <property type="entry name" value="Thiolase_N"/>
    <property type="match status" value="1"/>
</dbReference>
<dbReference type="Proteomes" id="UP001595836">
    <property type="component" value="Unassembled WGS sequence"/>
</dbReference>
<evidence type="ECO:0000313" key="4">
    <source>
        <dbReference type="EMBL" id="MFC4754131.1"/>
    </source>
</evidence>
<dbReference type="SUPFAM" id="SSF53901">
    <property type="entry name" value="Thiolase-like"/>
    <property type="match status" value="2"/>
</dbReference>
<evidence type="ECO:0000259" key="3">
    <source>
        <dbReference type="Pfam" id="PF22691"/>
    </source>
</evidence>
<comment type="caution">
    <text evidence="4">The sequence shown here is derived from an EMBL/GenBank/DDBJ whole genome shotgun (WGS) entry which is preliminary data.</text>
</comment>
<name>A0ABV9PRQ9_9ACTN</name>
<feature type="region of interest" description="Disordered" evidence="1">
    <location>
        <begin position="1"/>
        <end position="25"/>
    </location>
</feature>
<evidence type="ECO:0000259" key="2">
    <source>
        <dbReference type="Pfam" id="PF00108"/>
    </source>
</evidence>
<reference evidence="5" key="1">
    <citation type="journal article" date="2019" name="Int. J. Syst. Evol. Microbiol.">
        <title>The Global Catalogue of Microorganisms (GCM) 10K type strain sequencing project: providing services to taxonomists for standard genome sequencing and annotation.</title>
        <authorList>
            <consortium name="The Broad Institute Genomics Platform"/>
            <consortium name="The Broad Institute Genome Sequencing Center for Infectious Disease"/>
            <person name="Wu L."/>
            <person name="Ma J."/>
        </authorList>
    </citation>
    <scope>NUCLEOTIDE SEQUENCE [LARGE SCALE GENOMIC DNA]</scope>
    <source>
        <strain evidence="5">JCM 11882</strain>
    </source>
</reference>
<dbReference type="Gene3D" id="3.40.47.10">
    <property type="match status" value="1"/>
</dbReference>
<organism evidence="4 5">
    <name type="scientific">Dietzia aurantiaca</name>
    <dbReference type="NCBI Taxonomy" id="983873"/>
    <lineage>
        <taxon>Bacteria</taxon>
        <taxon>Bacillati</taxon>
        <taxon>Actinomycetota</taxon>
        <taxon>Actinomycetes</taxon>
        <taxon>Mycobacteriales</taxon>
        <taxon>Dietziaceae</taxon>
        <taxon>Dietzia</taxon>
    </lineage>
</organism>
<evidence type="ECO:0000256" key="1">
    <source>
        <dbReference type="SAM" id="MobiDB-lite"/>
    </source>
</evidence>